<reference evidence="1" key="1">
    <citation type="journal article" date="2021" name="Proc. Natl. Acad. Sci. U.S.A.">
        <title>A Catalog of Tens of Thousands of Viruses from Human Metagenomes Reveals Hidden Associations with Chronic Diseases.</title>
        <authorList>
            <person name="Tisza M.J."/>
            <person name="Buck C.B."/>
        </authorList>
    </citation>
    <scope>NUCLEOTIDE SEQUENCE</scope>
    <source>
        <strain evidence="1">Ctkcl3</strain>
    </source>
</reference>
<accession>A0A8S5LZC4</accession>
<organism evidence="1">
    <name type="scientific">Siphoviridae sp. ctkcl3</name>
    <dbReference type="NCBI Taxonomy" id="2826445"/>
    <lineage>
        <taxon>Viruses</taxon>
        <taxon>Duplodnaviria</taxon>
        <taxon>Heunggongvirae</taxon>
        <taxon>Uroviricota</taxon>
        <taxon>Caudoviricetes</taxon>
    </lineage>
</organism>
<name>A0A8S5LZC4_9CAUD</name>
<proteinExistence type="predicted"/>
<evidence type="ECO:0000313" key="1">
    <source>
        <dbReference type="EMBL" id="DAD75151.1"/>
    </source>
</evidence>
<protein>
    <submittedName>
        <fullName evidence="1">Uncharacterized protein</fullName>
    </submittedName>
</protein>
<sequence>MSQGMNDIDIKDFTPVSGVGGNDNILLVLSSGVNGRISVALFKAAVSDSLKPSIRDGVWWVGDIGTGVVAEGKTPEFRKTETGIEYKYIPDPDTTWRLLVDIADIKLRFEDLTEDEVRMLIPHLKDFTPEEIAELQRPAAEMIAKLEDTDRTVSSNEQTRISNENARIGNENIRKRQENDRILFENKRAEAETAREKGFKESTKKAEEAAAAAQNQADRAQAYADNPAKIGGNGNWWVWDEETGEYRDTGTFARGDIMFAAFDIDIAKGELVCTTPDKYTGPVFTLDDGELCLTING</sequence>
<dbReference type="EMBL" id="BK014775">
    <property type="protein sequence ID" value="DAD75151.1"/>
    <property type="molecule type" value="Genomic_DNA"/>
</dbReference>